<evidence type="ECO:0000256" key="1">
    <source>
        <dbReference type="ARBA" id="ARBA00005179"/>
    </source>
</evidence>
<dbReference type="AlphaFoldDB" id="A0A6A6TDN1"/>
<proteinExistence type="inferred from homology"/>
<dbReference type="PANTHER" id="PTHR35897">
    <property type="entry name" value="METHYLTRANSFERASE AUSD"/>
    <property type="match status" value="1"/>
</dbReference>
<dbReference type="Gene3D" id="3.40.50.150">
    <property type="entry name" value="Vaccinia Virus protein VP39"/>
    <property type="match status" value="1"/>
</dbReference>
<evidence type="ECO:0000256" key="2">
    <source>
        <dbReference type="ARBA" id="ARBA00022679"/>
    </source>
</evidence>
<protein>
    <recommendedName>
        <fullName evidence="5">Methyltransferase domain-containing protein</fullName>
    </recommendedName>
</protein>
<name>A0A6A6TDN1_9PLEO</name>
<keyword evidence="3" id="KW-0949">S-adenosyl-L-methionine</keyword>
<evidence type="ECO:0000259" key="5">
    <source>
        <dbReference type="Pfam" id="PF13649"/>
    </source>
</evidence>
<evidence type="ECO:0000313" key="7">
    <source>
        <dbReference type="Proteomes" id="UP000799324"/>
    </source>
</evidence>
<dbReference type="Proteomes" id="UP000799324">
    <property type="component" value="Unassembled WGS sequence"/>
</dbReference>
<evidence type="ECO:0000256" key="4">
    <source>
        <dbReference type="ARBA" id="ARBA00038314"/>
    </source>
</evidence>
<organism evidence="6 7">
    <name type="scientific">Lophiostoma macrostomum CBS 122681</name>
    <dbReference type="NCBI Taxonomy" id="1314788"/>
    <lineage>
        <taxon>Eukaryota</taxon>
        <taxon>Fungi</taxon>
        <taxon>Dikarya</taxon>
        <taxon>Ascomycota</taxon>
        <taxon>Pezizomycotina</taxon>
        <taxon>Dothideomycetes</taxon>
        <taxon>Pleosporomycetidae</taxon>
        <taxon>Pleosporales</taxon>
        <taxon>Lophiostomataceae</taxon>
        <taxon>Lophiostoma</taxon>
    </lineage>
</organism>
<dbReference type="CDD" id="cd02440">
    <property type="entry name" value="AdoMet_MTases"/>
    <property type="match status" value="1"/>
</dbReference>
<comment type="pathway">
    <text evidence="1">Secondary metabolite biosynthesis.</text>
</comment>
<gene>
    <name evidence="6" type="ORF">K491DRAFT_596431</name>
</gene>
<keyword evidence="2" id="KW-0808">Transferase</keyword>
<dbReference type="EMBL" id="MU004333">
    <property type="protein sequence ID" value="KAF2656734.1"/>
    <property type="molecule type" value="Genomic_DNA"/>
</dbReference>
<dbReference type="Pfam" id="PF13649">
    <property type="entry name" value="Methyltransf_25"/>
    <property type="match status" value="1"/>
</dbReference>
<dbReference type="GO" id="GO:0016740">
    <property type="term" value="F:transferase activity"/>
    <property type="evidence" value="ECO:0007669"/>
    <property type="project" value="UniProtKB-KW"/>
</dbReference>
<dbReference type="InterPro" id="IPR041698">
    <property type="entry name" value="Methyltransf_25"/>
</dbReference>
<dbReference type="SUPFAM" id="SSF53335">
    <property type="entry name" value="S-adenosyl-L-methionine-dependent methyltransferases"/>
    <property type="match status" value="1"/>
</dbReference>
<dbReference type="OrthoDB" id="2094832at2759"/>
<comment type="similarity">
    <text evidence="4">Belongs to the class I-like SAM-binding methyltransferase superfamily.</text>
</comment>
<dbReference type="PANTHER" id="PTHR35897:SF1">
    <property type="entry name" value="METHYLTRANSFERASE AUSD"/>
    <property type="match status" value="1"/>
</dbReference>
<accession>A0A6A6TDN1</accession>
<sequence>MSAVTDDGNVAWFDKLPNEGQIGPEARRLLETYSRIPPEDVESHVLKIRDEAWNVFPYPCIGQFRFVDLSLNTTAEYPEILQRLSQGQQLLDMACCFGQEIRQLAADGAPSENIYGCDLRSEYISLGYKLFRDQDTLRTKFLLADIFDPTSQLADLSGHFDIIYTGSFFHLWGYEDQVKASKAVAALLRPEKGSMIVGRQVGSVDALEHEYGNGGTGKMYRHNVESLQKMWKEIGEDTGVSFRVDASLRPLSTSHLRFHSDDTKRIVFTIRRQ</sequence>
<feature type="domain" description="Methyltransferase" evidence="5">
    <location>
        <begin position="91"/>
        <end position="190"/>
    </location>
</feature>
<dbReference type="InterPro" id="IPR051654">
    <property type="entry name" value="Meroterpenoid_MTases"/>
</dbReference>
<evidence type="ECO:0000256" key="3">
    <source>
        <dbReference type="ARBA" id="ARBA00022691"/>
    </source>
</evidence>
<evidence type="ECO:0000313" key="6">
    <source>
        <dbReference type="EMBL" id="KAF2656734.1"/>
    </source>
</evidence>
<dbReference type="InterPro" id="IPR029063">
    <property type="entry name" value="SAM-dependent_MTases_sf"/>
</dbReference>
<keyword evidence="7" id="KW-1185">Reference proteome</keyword>
<reference evidence="6" key="1">
    <citation type="journal article" date="2020" name="Stud. Mycol.">
        <title>101 Dothideomycetes genomes: a test case for predicting lifestyles and emergence of pathogens.</title>
        <authorList>
            <person name="Haridas S."/>
            <person name="Albert R."/>
            <person name="Binder M."/>
            <person name="Bloem J."/>
            <person name="Labutti K."/>
            <person name="Salamov A."/>
            <person name="Andreopoulos B."/>
            <person name="Baker S."/>
            <person name="Barry K."/>
            <person name="Bills G."/>
            <person name="Bluhm B."/>
            <person name="Cannon C."/>
            <person name="Castanera R."/>
            <person name="Culley D."/>
            <person name="Daum C."/>
            <person name="Ezra D."/>
            <person name="Gonzalez J."/>
            <person name="Henrissat B."/>
            <person name="Kuo A."/>
            <person name="Liang C."/>
            <person name="Lipzen A."/>
            <person name="Lutzoni F."/>
            <person name="Magnuson J."/>
            <person name="Mondo S."/>
            <person name="Nolan M."/>
            <person name="Ohm R."/>
            <person name="Pangilinan J."/>
            <person name="Park H.-J."/>
            <person name="Ramirez L."/>
            <person name="Alfaro M."/>
            <person name="Sun H."/>
            <person name="Tritt A."/>
            <person name="Yoshinaga Y."/>
            <person name="Zwiers L.-H."/>
            <person name="Turgeon B."/>
            <person name="Goodwin S."/>
            <person name="Spatafora J."/>
            <person name="Crous P."/>
            <person name="Grigoriev I."/>
        </authorList>
    </citation>
    <scope>NUCLEOTIDE SEQUENCE</scope>
    <source>
        <strain evidence="6">CBS 122681</strain>
    </source>
</reference>